<gene>
    <name evidence="2" type="ordered locus">SCAB_24781</name>
</gene>
<sequence>MGRSGRARELARMISIEVDMGVFSMFRRKAKNADDAVVTAAAPGADTEAEESEAKGSTEAARPEEEATTGSEPAEPAAETVEAADDVEIPKQQTADQAADNEAGEGART</sequence>
<proteinExistence type="predicted"/>
<keyword evidence="3" id="KW-1185">Reference proteome</keyword>
<organism evidence="2 3">
    <name type="scientific">Streptomyces scabiei (strain 87.22)</name>
    <dbReference type="NCBI Taxonomy" id="680198"/>
    <lineage>
        <taxon>Bacteria</taxon>
        <taxon>Bacillati</taxon>
        <taxon>Actinomycetota</taxon>
        <taxon>Actinomycetes</taxon>
        <taxon>Kitasatosporales</taxon>
        <taxon>Streptomycetaceae</taxon>
        <taxon>Streptomyces</taxon>
    </lineage>
</organism>
<protein>
    <submittedName>
        <fullName evidence="2">Uncharacterized protein</fullName>
    </submittedName>
</protein>
<evidence type="ECO:0000256" key="1">
    <source>
        <dbReference type="SAM" id="MobiDB-lite"/>
    </source>
</evidence>
<dbReference type="EMBL" id="FN554889">
    <property type="protein sequence ID" value="CBG69587.1"/>
    <property type="molecule type" value="Genomic_DNA"/>
</dbReference>
<dbReference type="STRING" id="680198.SCAB_24781"/>
<dbReference type="HOGENOM" id="CLU_2182584_0_0_11"/>
<feature type="compositionally biased region" description="Low complexity" evidence="1">
    <location>
        <begin position="68"/>
        <end position="81"/>
    </location>
</feature>
<dbReference type="Proteomes" id="UP000001444">
    <property type="component" value="Chromosome"/>
</dbReference>
<feature type="region of interest" description="Disordered" evidence="1">
    <location>
        <begin position="31"/>
        <end position="109"/>
    </location>
</feature>
<dbReference type="KEGG" id="scb:SCAB_24781"/>
<reference evidence="2 3" key="1">
    <citation type="journal article" date="2010" name="Mol. Plant Microbe Interact.">
        <title>Streptomyces scabies 87-22 contains a coronafacic acid-like biosynthetic cluster that contributes to plant-microbe interactions.</title>
        <authorList>
            <person name="Bignell D.R."/>
            <person name="Seipke R.F."/>
            <person name="Huguet-Tapia J.C."/>
            <person name="Chambers A.H."/>
            <person name="Parry R.J."/>
            <person name="Loria R."/>
        </authorList>
    </citation>
    <scope>NUCLEOTIDE SEQUENCE [LARGE SCALE GENOMIC DNA]</scope>
    <source>
        <strain evidence="2 3">87.22</strain>
    </source>
</reference>
<evidence type="ECO:0000313" key="3">
    <source>
        <dbReference type="Proteomes" id="UP000001444"/>
    </source>
</evidence>
<dbReference type="AlphaFoldDB" id="C9Z0N4"/>
<evidence type="ECO:0000313" key="2">
    <source>
        <dbReference type="EMBL" id="CBG69587.1"/>
    </source>
</evidence>
<accession>C9Z0N4</accession>
<name>C9Z0N4_STRSW</name>
<feature type="compositionally biased region" description="Basic and acidic residues" evidence="1">
    <location>
        <begin position="52"/>
        <end position="65"/>
    </location>
</feature>